<comment type="caution">
    <text evidence="1">The sequence shown here is derived from an EMBL/GenBank/DDBJ whole genome shotgun (WGS) entry which is preliminary data.</text>
</comment>
<proteinExistence type="predicted"/>
<feature type="non-terminal residue" evidence="1">
    <location>
        <position position="83"/>
    </location>
</feature>
<dbReference type="EMBL" id="CAWUPB010000851">
    <property type="protein sequence ID" value="CAK7326583.1"/>
    <property type="molecule type" value="Genomic_DNA"/>
</dbReference>
<reference evidence="1 2" key="1">
    <citation type="submission" date="2024-01" db="EMBL/GenBank/DDBJ databases">
        <authorList>
            <person name="Waweru B."/>
        </authorList>
    </citation>
    <scope>NUCLEOTIDE SEQUENCE [LARGE SCALE GENOMIC DNA]</scope>
</reference>
<feature type="non-terminal residue" evidence="1">
    <location>
        <position position="1"/>
    </location>
</feature>
<evidence type="ECO:0000313" key="1">
    <source>
        <dbReference type="EMBL" id="CAK7326583.1"/>
    </source>
</evidence>
<protein>
    <submittedName>
        <fullName evidence="1">Uncharacterized protein</fullName>
    </submittedName>
</protein>
<gene>
    <name evidence="1" type="ORF">DCAF_LOCUS4285</name>
</gene>
<dbReference type="AlphaFoldDB" id="A0AAV1R0J5"/>
<name>A0AAV1R0J5_9ROSI</name>
<keyword evidence="2" id="KW-1185">Reference proteome</keyword>
<accession>A0AAV1R0J5</accession>
<dbReference type="Proteomes" id="UP001314170">
    <property type="component" value="Unassembled WGS sequence"/>
</dbReference>
<sequence length="83" mass="9743">KFETTKIPKEEVQVQWEPRKMALRGEKSPEKTETFCLPIEEVVQIILCLTEESVANGRVEKVLRYKWKKVLLIGIEETRSLIE</sequence>
<organism evidence="1 2">
    <name type="scientific">Dovyalis caffra</name>
    <dbReference type="NCBI Taxonomy" id="77055"/>
    <lineage>
        <taxon>Eukaryota</taxon>
        <taxon>Viridiplantae</taxon>
        <taxon>Streptophyta</taxon>
        <taxon>Embryophyta</taxon>
        <taxon>Tracheophyta</taxon>
        <taxon>Spermatophyta</taxon>
        <taxon>Magnoliopsida</taxon>
        <taxon>eudicotyledons</taxon>
        <taxon>Gunneridae</taxon>
        <taxon>Pentapetalae</taxon>
        <taxon>rosids</taxon>
        <taxon>fabids</taxon>
        <taxon>Malpighiales</taxon>
        <taxon>Salicaceae</taxon>
        <taxon>Flacourtieae</taxon>
        <taxon>Dovyalis</taxon>
    </lineage>
</organism>
<evidence type="ECO:0000313" key="2">
    <source>
        <dbReference type="Proteomes" id="UP001314170"/>
    </source>
</evidence>